<keyword evidence="8" id="KW-1185">Reference proteome</keyword>
<dbReference type="Gene3D" id="3.10.290.10">
    <property type="entry name" value="RNA-binding S4 domain"/>
    <property type="match status" value="1"/>
</dbReference>
<keyword evidence="2 4" id="KW-0694">RNA-binding</keyword>
<comment type="similarity">
    <text evidence="1">Belongs to the HSP15 family.</text>
</comment>
<dbReference type="PROSITE" id="PS50889">
    <property type="entry name" value="S4"/>
    <property type="match status" value="1"/>
</dbReference>
<dbReference type="Proteomes" id="UP000541033">
    <property type="component" value="Unassembled WGS sequence"/>
</dbReference>
<keyword evidence="7" id="KW-0346">Stress response</keyword>
<keyword evidence="3" id="KW-0238">DNA-binding</keyword>
<evidence type="ECO:0000313" key="7">
    <source>
        <dbReference type="EMBL" id="NIH52900.1"/>
    </source>
</evidence>
<dbReference type="PIRSF" id="PIRSF016821">
    <property type="entry name" value="HSP15"/>
    <property type="match status" value="1"/>
</dbReference>
<evidence type="ECO:0000256" key="5">
    <source>
        <dbReference type="SAM" id="MobiDB-lite"/>
    </source>
</evidence>
<feature type="region of interest" description="Disordered" evidence="5">
    <location>
        <begin position="84"/>
        <end position="142"/>
    </location>
</feature>
<evidence type="ECO:0000313" key="8">
    <source>
        <dbReference type="Proteomes" id="UP000541033"/>
    </source>
</evidence>
<dbReference type="RefSeq" id="WP_167148080.1">
    <property type="nucleotide sequence ID" value="NZ_JAAMOX010000001.1"/>
</dbReference>
<dbReference type="InterPro" id="IPR036986">
    <property type="entry name" value="S4_RNA-bd_sf"/>
</dbReference>
<dbReference type="Pfam" id="PF01479">
    <property type="entry name" value="S4"/>
    <property type="match status" value="1"/>
</dbReference>
<reference evidence="7 8" key="1">
    <citation type="submission" date="2020-02" db="EMBL/GenBank/DDBJ databases">
        <title>Sequencing the genomes of 1000 actinobacteria strains.</title>
        <authorList>
            <person name="Klenk H.-P."/>
        </authorList>
    </citation>
    <scope>NUCLEOTIDE SEQUENCE [LARGE SCALE GENOMIC DNA]</scope>
    <source>
        <strain evidence="7 8">DSM 27960</strain>
    </source>
</reference>
<gene>
    <name evidence="7" type="ORF">FHX76_000768</name>
</gene>
<evidence type="ECO:0000256" key="2">
    <source>
        <dbReference type="ARBA" id="ARBA00022884"/>
    </source>
</evidence>
<feature type="domain" description="RNA-binding S4" evidence="6">
    <location>
        <begin position="7"/>
        <end position="71"/>
    </location>
</feature>
<dbReference type="SUPFAM" id="SSF55174">
    <property type="entry name" value="Alpha-L RNA-binding motif"/>
    <property type="match status" value="1"/>
</dbReference>
<dbReference type="SMART" id="SM00363">
    <property type="entry name" value="S4"/>
    <property type="match status" value="1"/>
</dbReference>
<dbReference type="InterPro" id="IPR002942">
    <property type="entry name" value="S4_RNA-bd"/>
</dbReference>
<name>A0A7X5TSE3_9MICO</name>
<evidence type="ECO:0000256" key="1">
    <source>
        <dbReference type="ARBA" id="ARBA00008396"/>
    </source>
</evidence>
<dbReference type="GO" id="GO:0043023">
    <property type="term" value="F:ribosomal large subunit binding"/>
    <property type="evidence" value="ECO:0007669"/>
    <property type="project" value="InterPro"/>
</dbReference>
<proteinExistence type="inferred from homology"/>
<evidence type="ECO:0000256" key="3">
    <source>
        <dbReference type="ARBA" id="ARBA00023125"/>
    </source>
</evidence>
<comment type="caution">
    <text evidence="7">The sequence shown here is derived from an EMBL/GenBank/DDBJ whole genome shotgun (WGS) entry which is preliminary data.</text>
</comment>
<dbReference type="GO" id="GO:0003727">
    <property type="term" value="F:single-stranded RNA binding"/>
    <property type="evidence" value="ECO:0007669"/>
    <property type="project" value="InterPro"/>
</dbReference>
<dbReference type="AlphaFoldDB" id="A0A7X5TSE3"/>
<dbReference type="EMBL" id="JAAMOX010000001">
    <property type="protein sequence ID" value="NIH52900.1"/>
    <property type="molecule type" value="Genomic_DNA"/>
</dbReference>
<dbReference type="GO" id="GO:0034605">
    <property type="term" value="P:cellular response to heat"/>
    <property type="evidence" value="ECO:0007669"/>
    <property type="project" value="InterPro"/>
</dbReference>
<protein>
    <submittedName>
        <fullName evidence="7">Ribosome-associated heat shock protein Hsp15</fullName>
    </submittedName>
</protein>
<dbReference type="CDD" id="cd00165">
    <property type="entry name" value="S4"/>
    <property type="match status" value="1"/>
</dbReference>
<evidence type="ECO:0000256" key="4">
    <source>
        <dbReference type="PROSITE-ProRule" id="PRU00182"/>
    </source>
</evidence>
<organism evidence="7 8">
    <name type="scientific">Lysinibacter cavernae</name>
    <dbReference type="NCBI Taxonomy" id="1640652"/>
    <lineage>
        <taxon>Bacteria</taxon>
        <taxon>Bacillati</taxon>
        <taxon>Actinomycetota</taxon>
        <taxon>Actinomycetes</taxon>
        <taxon>Micrococcales</taxon>
        <taxon>Microbacteriaceae</taxon>
        <taxon>Lysinibacter</taxon>
    </lineage>
</organism>
<dbReference type="InterPro" id="IPR025708">
    <property type="entry name" value="HSP15"/>
</dbReference>
<dbReference type="GO" id="GO:0003677">
    <property type="term" value="F:DNA binding"/>
    <property type="evidence" value="ECO:0007669"/>
    <property type="project" value="UniProtKB-KW"/>
</dbReference>
<evidence type="ECO:0000259" key="6">
    <source>
        <dbReference type="SMART" id="SM00363"/>
    </source>
</evidence>
<sequence>MTDPQSVRVDSWLWAVRATKTRSLATSACRAGHVRVADTRVKAAQTVKVGDTVRLRVSGFDRILVVKRLITKRVSAAVAAECFEDLTPPPPKPEDAPAVPIRDRGAGRPTKRERRDLEKLRGRVPGGESLERVESQGTKDLF</sequence>
<accession>A0A7X5TSE3</accession>